<dbReference type="Proteomes" id="UP000011577">
    <property type="component" value="Unassembled WGS sequence"/>
</dbReference>
<accession>M0I9T7</accession>
<reference evidence="1 2" key="1">
    <citation type="journal article" date="2014" name="PLoS Genet.">
        <title>Phylogenetically driven sequencing of extremely halophilic archaea reveals strategies for static and dynamic osmo-response.</title>
        <authorList>
            <person name="Becker E.A."/>
            <person name="Seitzer P.M."/>
            <person name="Tritt A."/>
            <person name="Larsen D."/>
            <person name="Krusor M."/>
            <person name="Yao A.I."/>
            <person name="Wu D."/>
            <person name="Madern D."/>
            <person name="Eisen J.A."/>
            <person name="Darling A.E."/>
            <person name="Facciotti M.T."/>
        </authorList>
    </citation>
    <scope>NUCLEOTIDE SEQUENCE [LARGE SCALE GENOMIC DNA]</scope>
    <source>
        <strain evidence="1 2">JCM 10717</strain>
    </source>
</reference>
<dbReference type="RefSeq" id="WP_006600429.1">
    <property type="nucleotide sequence ID" value="NZ_AOLL01000009.1"/>
</dbReference>
<comment type="caution">
    <text evidence="1">The sequence shown here is derived from an EMBL/GenBank/DDBJ whole genome shotgun (WGS) entry which is preliminary data.</text>
</comment>
<name>M0I9T7_HALVO</name>
<dbReference type="EMBL" id="AOLL01000009">
    <property type="protein sequence ID" value="ELZ93565.1"/>
    <property type="molecule type" value="Genomic_DNA"/>
</dbReference>
<protein>
    <submittedName>
        <fullName evidence="1">Uncharacterized protein</fullName>
    </submittedName>
</protein>
<organism evidence="1 2">
    <name type="scientific">Haloferax volcanii JCM 10717</name>
    <dbReference type="NCBI Taxonomy" id="1227458"/>
    <lineage>
        <taxon>Archaea</taxon>
        <taxon>Methanobacteriati</taxon>
        <taxon>Methanobacteriota</taxon>
        <taxon>Stenosarchaea group</taxon>
        <taxon>Halobacteria</taxon>
        <taxon>Halobacteriales</taxon>
        <taxon>Haloferacaceae</taxon>
        <taxon>Haloferax</taxon>
    </lineage>
</organism>
<evidence type="ECO:0000313" key="1">
    <source>
        <dbReference type="EMBL" id="ELZ93565.1"/>
    </source>
</evidence>
<proteinExistence type="predicted"/>
<sequence>MAERASHDEHSDDDYLAFEIEKTSDGLRIETSRDETYTFVRDDEGVLTSDRDDVPSAILAALRFEDYEIAE</sequence>
<dbReference type="AlphaFoldDB" id="M0I9T7"/>
<evidence type="ECO:0000313" key="2">
    <source>
        <dbReference type="Proteomes" id="UP000011577"/>
    </source>
</evidence>
<gene>
    <name evidence="1" type="ORF">C452_05073</name>
</gene>
<dbReference type="PATRIC" id="fig|1227458.3.peg.983"/>